<sequence length="253" mass="27951">MSFNQVKKEYDSQAGTYSEYTATPLGKLETQLLASALGDCTGAAVLDLAGGTGLRAREVLARGAASVDVVDISPEMLNVGKGTTDPAADVRWFVADVSRPLDSLPLRRYDLVMANWVFDHANSVTELEGMWRNVVSYLRPGGRFVGVRSGDPRAPAVADGEARYGVTYKDFEDVADGIRFRYAIHIDPPIEFEASSMRVSYCGSTEMHHKFGLEDVQTEPYENAEVVRQNKEFWKVFLDQPSLVVVKATKKMD</sequence>
<comment type="caution">
    <text evidence="1">The sequence shown here is derived from an EMBL/GenBank/DDBJ whole genome shotgun (WGS) entry which is preliminary data.</text>
</comment>
<organism evidence="1 2">
    <name type="scientific">Hypoxylon rubiginosum</name>
    <dbReference type="NCBI Taxonomy" id="110542"/>
    <lineage>
        <taxon>Eukaryota</taxon>
        <taxon>Fungi</taxon>
        <taxon>Dikarya</taxon>
        <taxon>Ascomycota</taxon>
        <taxon>Pezizomycotina</taxon>
        <taxon>Sordariomycetes</taxon>
        <taxon>Xylariomycetidae</taxon>
        <taxon>Xylariales</taxon>
        <taxon>Hypoxylaceae</taxon>
        <taxon>Hypoxylon</taxon>
    </lineage>
</organism>
<evidence type="ECO:0000313" key="2">
    <source>
        <dbReference type="Proteomes" id="UP001497680"/>
    </source>
</evidence>
<proteinExistence type="predicted"/>
<dbReference type="Proteomes" id="UP001497680">
    <property type="component" value="Unassembled WGS sequence"/>
</dbReference>
<dbReference type="EMBL" id="MU394364">
    <property type="protein sequence ID" value="KAI6082729.1"/>
    <property type="molecule type" value="Genomic_DNA"/>
</dbReference>
<accession>A0ACC0CQQ6</accession>
<evidence type="ECO:0000313" key="1">
    <source>
        <dbReference type="EMBL" id="KAI6082729.1"/>
    </source>
</evidence>
<name>A0ACC0CQQ6_9PEZI</name>
<keyword evidence="2" id="KW-1185">Reference proteome</keyword>
<reference evidence="1 2" key="1">
    <citation type="journal article" date="2022" name="New Phytol.">
        <title>Ecological generalism drives hyperdiversity of secondary metabolite gene clusters in xylarialean endophytes.</title>
        <authorList>
            <person name="Franco M.E.E."/>
            <person name="Wisecaver J.H."/>
            <person name="Arnold A.E."/>
            <person name="Ju Y.M."/>
            <person name="Slot J.C."/>
            <person name="Ahrendt S."/>
            <person name="Moore L.P."/>
            <person name="Eastman K.E."/>
            <person name="Scott K."/>
            <person name="Konkel Z."/>
            <person name="Mondo S.J."/>
            <person name="Kuo A."/>
            <person name="Hayes R.D."/>
            <person name="Haridas S."/>
            <person name="Andreopoulos B."/>
            <person name="Riley R."/>
            <person name="LaButti K."/>
            <person name="Pangilinan J."/>
            <person name="Lipzen A."/>
            <person name="Amirebrahimi M."/>
            <person name="Yan J."/>
            <person name="Adam C."/>
            <person name="Keymanesh K."/>
            <person name="Ng V."/>
            <person name="Louie K."/>
            <person name="Northen T."/>
            <person name="Drula E."/>
            <person name="Henrissat B."/>
            <person name="Hsieh H.M."/>
            <person name="Youens-Clark K."/>
            <person name="Lutzoni F."/>
            <person name="Miadlikowska J."/>
            <person name="Eastwood D.C."/>
            <person name="Hamelin R.C."/>
            <person name="Grigoriev I.V."/>
            <person name="U'Ren J.M."/>
        </authorList>
    </citation>
    <scope>NUCLEOTIDE SEQUENCE [LARGE SCALE GENOMIC DNA]</scope>
    <source>
        <strain evidence="1 2">ER1909</strain>
    </source>
</reference>
<protein>
    <submittedName>
        <fullName evidence="1">Methyltransferase-like protein</fullName>
    </submittedName>
</protein>
<gene>
    <name evidence="1" type="ORF">F4821DRAFT_246258</name>
</gene>